<dbReference type="NCBIfam" id="TIGR01511">
    <property type="entry name" value="ATPase-IB1_Cu"/>
    <property type="match status" value="1"/>
</dbReference>
<dbReference type="GO" id="GO:0005886">
    <property type="term" value="C:plasma membrane"/>
    <property type="evidence" value="ECO:0007669"/>
    <property type="project" value="UniProtKB-SubCell"/>
</dbReference>
<feature type="domain" description="HMA" evidence="12">
    <location>
        <begin position="1"/>
        <end position="58"/>
    </location>
</feature>
<keyword evidence="14" id="KW-1185">Reference proteome</keyword>
<comment type="subcellular location">
    <subcellularLocation>
        <location evidence="1">Cell membrane</location>
        <topology evidence="1">Multi-pass membrane protein</topology>
    </subcellularLocation>
</comment>
<keyword evidence="6 10" id="KW-0067">ATP-binding</keyword>
<keyword evidence="3 10" id="KW-0812">Transmembrane</keyword>
<evidence type="ECO:0000313" key="13">
    <source>
        <dbReference type="EMBL" id="MBL7632390.1"/>
    </source>
</evidence>
<evidence type="ECO:0000256" key="10">
    <source>
        <dbReference type="RuleBase" id="RU362081"/>
    </source>
</evidence>
<accession>A0A937RLD0</accession>
<feature type="transmembrane region" description="Helical" evidence="10">
    <location>
        <begin position="175"/>
        <end position="192"/>
    </location>
</feature>
<dbReference type="InterPro" id="IPR023214">
    <property type="entry name" value="HAD_sf"/>
</dbReference>
<feature type="transmembrane region" description="Helical" evidence="10">
    <location>
        <begin position="384"/>
        <end position="405"/>
    </location>
</feature>
<dbReference type="RefSeq" id="WP_203007231.1">
    <property type="nucleotide sequence ID" value="NZ_JADWYU010000052.1"/>
</dbReference>
<feature type="transmembrane region" description="Helical" evidence="10">
    <location>
        <begin position="204"/>
        <end position="226"/>
    </location>
</feature>
<dbReference type="SUPFAM" id="SSF81653">
    <property type="entry name" value="Calcium ATPase, transduction domain A"/>
    <property type="match status" value="1"/>
</dbReference>
<evidence type="ECO:0000256" key="1">
    <source>
        <dbReference type="ARBA" id="ARBA00004651"/>
    </source>
</evidence>
<dbReference type="AlphaFoldDB" id="A0A937RLD0"/>
<proteinExistence type="inferred from homology"/>
<dbReference type="SUPFAM" id="SSF56784">
    <property type="entry name" value="HAD-like"/>
    <property type="match status" value="1"/>
</dbReference>
<dbReference type="Gene3D" id="3.30.70.100">
    <property type="match status" value="1"/>
</dbReference>
<dbReference type="Pfam" id="PF00122">
    <property type="entry name" value="E1-E2_ATPase"/>
    <property type="match status" value="1"/>
</dbReference>
<keyword evidence="10" id="KW-1003">Cell membrane</keyword>
<evidence type="ECO:0000256" key="4">
    <source>
        <dbReference type="ARBA" id="ARBA00022723"/>
    </source>
</evidence>
<dbReference type="SFLD" id="SFLDF00027">
    <property type="entry name" value="p-type_atpase"/>
    <property type="match status" value="1"/>
</dbReference>
<name>A0A937RLD0_9ACTN</name>
<dbReference type="SUPFAM" id="SSF55008">
    <property type="entry name" value="HMA, heavy metal-associated domain"/>
    <property type="match status" value="1"/>
</dbReference>
<dbReference type="InterPro" id="IPR023298">
    <property type="entry name" value="ATPase_P-typ_TM_dom_sf"/>
</dbReference>
<dbReference type="SUPFAM" id="SSF81665">
    <property type="entry name" value="Calcium ATPase, transmembrane domain M"/>
    <property type="match status" value="1"/>
</dbReference>
<comment type="caution">
    <text evidence="13">The sequence shown here is derived from an EMBL/GenBank/DDBJ whole genome shotgun (WGS) entry which is preliminary data.</text>
</comment>
<keyword evidence="8 10" id="KW-1133">Transmembrane helix</keyword>
<dbReference type="GO" id="GO:0005507">
    <property type="term" value="F:copper ion binding"/>
    <property type="evidence" value="ECO:0007669"/>
    <property type="project" value="TreeGrafter"/>
</dbReference>
<dbReference type="NCBIfam" id="TIGR01525">
    <property type="entry name" value="ATPase-IB_hvy"/>
    <property type="match status" value="1"/>
</dbReference>
<dbReference type="InterPro" id="IPR023299">
    <property type="entry name" value="ATPase_P-typ_cyto_dom_N"/>
</dbReference>
<dbReference type="PROSITE" id="PS50846">
    <property type="entry name" value="HMA_2"/>
    <property type="match status" value="1"/>
</dbReference>
<keyword evidence="5 10" id="KW-0547">Nucleotide-binding</keyword>
<dbReference type="GO" id="GO:0055070">
    <property type="term" value="P:copper ion homeostasis"/>
    <property type="evidence" value="ECO:0007669"/>
    <property type="project" value="TreeGrafter"/>
</dbReference>
<evidence type="ECO:0000313" key="14">
    <source>
        <dbReference type="Proteomes" id="UP000604475"/>
    </source>
</evidence>
<dbReference type="SFLD" id="SFLDG00002">
    <property type="entry name" value="C1.7:_P-type_atpase_like"/>
    <property type="match status" value="1"/>
</dbReference>
<dbReference type="InterPro" id="IPR006121">
    <property type="entry name" value="HMA_dom"/>
</dbReference>
<dbReference type="InterPro" id="IPR027256">
    <property type="entry name" value="P-typ_ATPase_IB"/>
</dbReference>
<dbReference type="GO" id="GO:0016887">
    <property type="term" value="F:ATP hydrolysis activity"/>
    <property type="evidence" value="ECO:0007669"/>
    <property type="project" value="InterPro"/>
</dbReference>
<dbReference type="PRINTS" id="PR00119">
    <property type="entry name" value="CATATPASE"/>
</dbReference>
<dbReference type="CDD" id="cd02094">
    <property type="entry name" value="P-type_ATPase_Cu-like"/>
    <property type="match status" value="1"/>
</dbReference>
<dbReference type="CDD" id="cd00371">
    <property type="entry name" value="HMA"/>
    <property type="match status" value="1"/>
</dbReference>
<dbReference type="InterPro" id="IPR036163">
    <property type="entry name" value="HMA_dom_sf"/>
</dbReference>
<dbReference type="EMBL" id="JAEACQ010000317">
    <property type="protein sequence ID" value="MBL7632390.1"/>
    <property type="molecule type" value="Genomic_DNA"/>
</dbReference>
<keyword evidence="9 10" id="KW-0472">Membrane</keyword>
<evidence type="ECO:0000256" key="11">
    <source>
        <dbReference type="SAM" id="MobiDB-lite"/>
    </source>
</evidence>
<dbReference type="InterPro" id="IPR008250">
    <property type="entry name" value="ATPase_P-typ_transduc_dom_A_sf"/>
</dbReference>
<keyword evidence="7" id="KW-1278">Translocase</keyword>
<comment type="similarity">
    <text evidence="2 10">Belongs to the cation transport ATPase (P-type) (TC 3.A.3) family. Type IB subfamily.</text>
</comment>
<protein>
    <submittedName>
        <fullName evidence="13">Copper-translocating P-type ATPase</fullName>
    </submittedName>
</protein>
<dbReference type="NCBIfam" id="TIGR01494">
    <property type="entry name" value="ATPase_P-type"/>
    <property type="match status" value="1"/>
</dbReference>
<feature type="transmembrane region" description="Helical" evidence="10">
    <location>
        <begin position="232"/>
        <end position="250"/>
    </location>
</feature>
<dbReference type="PANTHER" id="PTHR43520">
    <property type="entry name" value="ATP7, ISOFORM B"/>
    <property type="match status" value="1"/>
</dbReference>
<dbReference type="InterPro" id="IPR018303">
    <property type="entry name" value="ATPase_P-typ_P_site"/>
</dbReference>
<gene>
    <name evidence="13" type="ORF">I7412_35595</name>
</gene>
<evidence type="ECO:0000256" key="5">
    <source>
        <dbReference type="ARBA" id="ARBA00022741"/>
    </source>
</evidence>
<dbReference type="Gene3D" id="3.40.50.1000">
    <property type="entry name" value="HAD superfamily/HAD-like"/>
    <property type="match status" value="1"/>
</dbReference>
<sequence>MRWATEKARVEAVLGRRPGVVEVAANPAAQTALVRFDPGLTSAAELAGWVRDCGYHCAGQSVPRHVCDPLAEPVARETPSATREEHGVHAVSGAQVAPAAHGRHGGPGERVASPHEAMGHGGHGGMSMAAMVADMRNRFLVAAVFSVPILLWSPIGRDVLGFHARAPFGLRDDVFGLVLSLPVIFWASWIFFDGAVRALRARTLDMMVLVAVAVGTGWAYSAVVTLTGGGDVFYEAASVLAAFVLLGHWFEMRARGGANDAIRTLLELAPERAVVVRDGGTVEIPTSEVMVGDLLLVRPGGKIAVDGVVEAGESDVDESMVTGESLPVHKQPDSPVIGATLNTTGALRVRATKVGADTALAQIVALVQEAQNSKAPGQRLADRAAFWLVLVALAGGLATLLVWLLATDRPAQEAILFAITVVVITCPDALGLATPTAIMVGTGLGAQRGILFKNAGALETSARITAVVMDKTGTLTKGEPAVTDVLVADGVDEAELLRLVAAVERESEHPLARAVVAHADNLGLLAAEADGFVNVPGQGAVATVDGHRVAVGTPRLMEAEGVEPGTLAERRAALAAGGQTAVLVALDARPAAVIGLADAPRPTSAAAVAALRAAGVEVVMLTGDNQATAQRIADELGIDTVIAEVLPGDKAAKVAELRDAGRRVAMVGDGVNDAPALAQADLGIAIGAGTDVAIETADVVLMRSDPIDVPAALLIGRGTLRKMRQNLGWAVGYNAIALPIAAGVFEPATGLVLRPEIAALSMSGSSFLVAVNALLLKRLRLPWSLTSRTDTQPATEARPTPTPAQ</sequence>
<dbReference type="InterPro" id="IPR036412">
    <property type="entry name" value="HAD-like_sf"/>
</dbReference>
<dbReference type="InterPro" id="IPR044492">
    <property type="entry name" value="P_typ_ATPase_HD_dom"/>
</dbReference>
<dbReference type="Pfam" id="PF00702">
    <property type="entry name" value="Hydrolase"/>
    <property type="match status" value="1"/>
</dbReference>
<dbReference type="SFLD" id="SFLDS00003">
    <property type="entry name" value="Haloacid_Dehalogenase"/>
    <property type="match status" value="1"/>
</dbReference>
<evidence type="ECO:0000256" key="2">
    <source>
        <dbReference type="ARBA" id="ARBA00006024"/>
    </source>
</evidence>
<dbReference type="GO" id="GO:0005524">
    <property type="term" value="F:ATP binding"/>
    <property type="evidence" value="ECO:0007669"/>
    <property type="project" value="UniProtKB-UniRule"/>
</dbReference>
<dbReference type="Gene3D" id="3.40.1110.10">
    <property type="entry name" value="Calcium-transporting ATPase, cytoplasmic domain N"/>
    <property type="match status" value="1"/>
</dbReference>
<feature type="region of interest" description="Disordered" evidence="11">
    <location>
        <begin position="76"/>
        <end position="121"/>
    </location>
</feature>
<evidence type="ECO:0000259" key="12">
    <source>
        <dbReference type="PROSITE" id="PS50846"/>
    </source>
</evidence>
<reference evidence="13" key="1">
    <citation type="submission" date="2020-12" db="EMBL/GenBank/DDBJ databases">
        <title>Genomic characterization of non-nitrogen-fixing Frankia strains.</title>
        <authorList>
            <person name="Carlos-Shanley C."/>
            <person name="Guerra T."/>
            <person name="Hahn D."/>
        </authorList>
    </citation>
    <scope>NUCLEOTIDE SEQUENCE</scope>
    <source>
        <strain evidence="13">CN6</strain>
    </source>
</reference>
<dbReference type="GO" id="GO:0043682">
    <property type="term" value="F:P-type divalent copper transporter activity"/>
    <property type="evidence" value="ECO:0007669"/>
    <property type="project" value="TreeGrafter"/>
</dbReference>
<feature type="transmembrane region" description="Helical" evidence="10">
    <location>
        <begin position="757"/>
        <end position="776"/>
    </location>
</feature>
<evidence type="ECO:0000256" key="3">
    <source>
        <dbReference type="ARBA" id="ARBA00022692"/>
    </source>
</evidence>
<dbReference type="PANTHER" id="PTHR43520:SF8">
    <property type="entry name" value="P-TYPE CU(+) TRANSPORTER"/>
    <property type="match status" value="1"/>
</dbReference>
<evidence type="ECO:0000256" key="7">
    <source>
        <dbReference type="ARBA" id="ARBA00022967"/>
    </source>
</evidence>
<dbReference type="PRINTS" id="PR00941">
    <property type="entry name" value="CDATPASE"/>
</dbReference>
<evidence type="ECO:0000256" key="6">
    <source>
        <dbReference type="ARBA" id="ARBA00022840"/>
    </source>
</evidence>
<feature type="transmembrane region" description="Helical" evidence="10">
    <location>
        <begin position="138"/>
        <end position="155"/>
    </location>
</feature>
<dbReference type="Proteomes" id="UP000604475">
    <property type="component" value="Unassembled WGS sequence"/>
</dbReference>
<dbReference type="Pfam" id="PF00403">
    <property type="entry name" value="HMA"/>
    <property type="match status" value="1"/>
</dbReference>
<dbReference type="FunFam" id="2.70.150.10:FF:000002">
    <property type="entry name" value="Copper-transporting ATPase 1, putative"/>
    <property type="match status" value="1"/>
</dbReference>
<dbReference type="PROSITE" id="PS00154">
    <property type="entry name" value="ATPASE_E1_E2"/>
    <property type="match status" value="1"/>
</dbReference>
<evidence type="ECO:0000256" key="8">
    <source>
        <dbReference type="ARBA" id="ARBA00022989"/>
    </source>
</evidence>
<dbReference type="InterPro" id="IPR001757">
    <property type="entry name" value="P_typ_ATPase"/>
</dbReference>
<feature type="transmembrane region" description="Helical" evidence="10">
    <location>
        <begin position="417"/>
        <end position="444"/>
    </location>
</feature>
<dbReference type="InterPro" id="IPR059000">
    <property type="entry name" value="ATPase_P-type_domA"/>
</dbReference>
<keyword evidence="4 10" id="KW-0479">Metal-binding</keyword>
<feature type="transmembrane region" description="Helical" evidence="10">
    <location>
        <begin position="727"/>
        <end position="745"/>
    </location>
</feature>
<dbReference type="Gene3D" id="2.70.150.10">
    <property type="entry name" value="Calcium-transporting ATPase, cytoplasmic transduction domain A"/>
    <property type="match status" value="1"/>
</dbReference>
<organism evidence="13 14">
    <name type="scientific">Frankia nepalensis</name>
    <dbReference type="NCBI Taxonomy" id="1836974"/>
    <lineage>
        <taxon>Bacteria</taxon>
        <taxon>Bacillati</taxon>
        <taxon>Actinomycetota</taxon>
        <taxon>Actinomycetes</taxon>
        <taxon>Frankiales</taxon>
        <taxon>Frankiaceae</taxon>
        <taxon>Frankia</taxon>
    </lineage>
</organism>
<evidence type="ECO:0000256" key="9">
    <source>
        <dbReference type="ARBA" id="ARBA00023136"/>
    </source>
</evidence>